<feature type="compositionally biased region" description="Basic and acidic residues" evidence="14">
    <location>
        <begin position="318"/>
        <end position="334"/>
    </location>
</feature>
<evidence type="ECO:0000256" key="1">
    <source>
        <dbReference type="ARBA" id="ARBA00001936"/>
    </source>
</evidence>
<dbReference type="InterPro" id="IPR029044">
    <property type="entry name" value="Nucleotide-diphossugar_trans"/>
</dbReference>
<dbReference type="AlphaFoldDB" id="A0A9W8YP97"/>
<dbReference type="GO" id="GO:0008466">
    <property type="term" value="F:glycogenin glucosyltransferase activity"/>
    <property type="evidence" value="ECO:0007669"/>
    <property type="project" value="UniProtKB-EC"/>
</dbReference>
<feature type="region of interest" description="Disordered" evidence="14">
    <location>
        <begin position="721"/>
        <end position="810"/>
    </location>
</feature>
<comment type="catalytic activity">
    <reaction evidence="11">
        <text>[1,4-alpha-D-glucosyl](n)-L-tyrosyl-[glycogenin] + UDP-alpha-D-glucose = [1,4-alpha-D-glucosyl](n+1)-L-tyrosyl-[glycogenin] + UDP + H(+)</text>
        <dbReference type="Rhea" id="RHEA:56560"/>
        <dbReference type="Rhea" id="RHEA-COMP:14606"/>
        <dbReference type="Rhea" id="RHEA-COMP:14607"/>
        <dbReference type="ChEBI" id="CHEBI:15378"/>
        <dbReference type="ChEBI" id="CHEBI:58223"/>
        <dbReference type="ChEBI" id="CHEBI:58885"/>
        <dbReference type="ChEBI" id="CHEBI:140574"/>
        <dbReference type="EC" id="2.4.1.186"/>
    </reaction>
</comment>
<keyword evidence="5" id="KW-0479">Metal-binding</keyword>
<comment type="cofactor">
    <cofactor evidence="1">
        <name>Mn(2+)</name>
        <dbReference type="ChEBI" id="CHEBI:29035"/>
    </cofactor>
</comment>
<proteinExistence type="inferred from homology"/>
<protein>
    <recommendedName>
        <fullName evidence="10">glycogenin glucosyltransferase</fullName>
        <ecNumber evidence="10">2.4.1.186</ecNumber>
    </recommendedName>
</protein>
<comment type="subcellular location">
    <subcellularLocation>
        <location evidence="2">Cytoplasm</location>
    </subcellularLocation>
</comment>
<evidence type="ECO:0000256" key="4">
    <source>
        <dbReference type="ARBA" id="ARBA00022679"/>
    </source>
</evidence>
<keyword evidence="3" id="KW-0963">Cytoplasm</keyword>
<keyword evidence="4 15" id="KW-0808">Transferase</keyword>
<comment type="similarity">
    <text evidence="9">Belongs to the glycosyltransferase 8 family. Glycogenin subfamily.</text>
</comment>
<comment type="function">
    <text evidence="13">Self-glucosylating initiator of glycogen synthesis. It catalyzes the formation of a short alpha (1,4)-glucosyl chain covalently attached via a glucose 1-O-tyrosyl linkage to internal tyrosine residues and these chains act as primers for the elongation reaction catalyzed by glycogen synthase.</text>
</comment>
<accession>A0A9W8YP97</accession>
<keyword evidence="15" id="KW-0328">Glycosyltransferase</keyword>
<dbReference type="InterPro" id="IPR002495">
    <property type="entry name" value="Glyco_trans_8"/>
</dbReference>
<dbReference type="GO" id="GO:0005737">
    <property type="term" value="C:cytoplasm"/>
    <property type="evidence" value="ECO:0007669"/>
    <property type="project" value="UniProtKB-SubCell"/>
</dbReference>
<feature type="compositionally biased region" description="Polar residues" evidence="14">
    <location>
        <begin position="762"/>
        <end position="771"/>
    </location>
</feature>
<keyword evidence="16" id="KW-1185">Reference proteome</keyword>
<dbReference type="CDD" id="cd02537">
    <property type="entry name" value="GT8_Glycogenin"/>
    <property type="match status" value="1"/>
</dbReference>
<evidence type="ECO:0000313" key="16">
    <source>
        <dbReference type="Proteomes" id="UP001140453"/>
    </source>
</evidence>
<evidence type="ECO:0000313" key="15">
    <source>
        <dbReference type="EMBL" id="KAJ4389320.1"/>
    </source>
</evidence>
<comment type="catalytic activity">
    <reaction evidence="12">
        <text>L-tyrosyl-[glycogenin] + UDP-alpha-D-glucose = alpha-D-glucosyl-L-tyrosyl-[glycogenin] + UDP + H(+)</text>
        <dbReference type="Rhea" id="RHEA:23360"/>
        <dbReference type="Rhea" id="RHEA-COMP:14604"/>
        <dbReference type="Rhea" id="RHEA-COMP:14605"/>
        <dbReference type="ChEBI" id="CHEBI:15378"/>
        <dbReference type="ChEBI" id="CHEBI:46858"/>
        <dbReference type="ChEBI" id="CHEBI:58223"/>
        <dbReference type="ChEBI" id="CHEBI:58885"/>
        <dbReference type="ChEBI" id="CHEBI:140573"/>
        <dbReference type="EC" id="2.4.1.186"/>
    </reaction>
</comment>
<feature type="region of interest" description="Disordered" evidence="14">
    <location>
        <begin position="554"/>
        <end position="629"/>
    </location>
</feature>
<feature type="compositionally biased region" description="Polar residues" evidence="14">
    <location>
        <begin position="483"/>
        <end position="493"/>
    </location>
</feature>
<feature type="compositionally biased region" description="Acidic residues" evidence="14">
    <location>
        <begin position="613"/>
        <end position="622"/>
    </location>
</feature>
<keyword evidence="7" id="KW-0325">Glycoprotein</keyword>
<feature type="compositionally biased region" description="Acidic residues" evidence="14">
    <location>
        <begin position="801"/>
        <end position="810"/>
    </location>
</feature>
<organism evidence="15 16">
    <name type="scientific">Gnomoniopsis smithogilvyi</name>
    <dbReference type="NCBI Taxonomy" id="1191159"/>
    <lineage>
        <taxon>Eukaryota</taxon>
        <taxon>Fungi</taxon>
        <taxon>Dikarya</taxon>
        <taxon>Ascomycota</taxon>
        <taxon>Pezizomycotina</taxon>
        <taxon>Sordariomycetes</taxon>
        <taxon>Sordariomycetidae</taxon>
        <taxon>Diaporthales</taxon>
        <taxon>Gnomoniaceae</taxon>
        <taxon>Gnomoniopsis</taxon>
    </lineage>
</organism>
<evidence type="ECO:0000256" key="6">
    <source>
        <dbReference type="ARBA" id="ARBA00023056"/>
    </source>
</evidence>
<dbReference type="EMBL" id="JAPEVB010000004">
    <property type="protein sequence ID" value="KAJ4389320.1"/>
    <property type="molecule type" value="Genomic_DNA"/>
</dbReference>
<feature type="region of interest" description="Disordered" evidence="14">
    <location>
        <begin position="312"/>
        <end position="339"/>
    </location>
</feature>
<dbReference type="GO" id="GO:0046872">
    <property type="term" value="F:metal ion binding"/>
    <property type="evidence" value="ECO:0007669"/>
    <property type="project" value="UniProtKB-KW"/>
</dbReference>
<dbReference type="SUPFAM" id="SSF53448">
    <property type="entry name" value="Nucleotide-diphospho-sugar transferases"/>
    <property type="match status" value="1"/>
</dbReference>
<gene>
    <name evidence="15" type="primary">GLG2</name>
    <name evidence="15" type="ORF">N0V93_006786</name>
</gene>
<name>A0A9W8YP97_9PEZI</name>
<evidence type="ECO:0000256" key="5">
    <source>
        <dbReference type="ARBA" id="ARBA00022723"/>
    </source>
</evidence>
<dbReference type="Gene3D" id="3.90.550.10">
    <property type="entry name" value="Spore Coat Polysaccharide Biosynthesis Protein SpsA, Chain A"/>
    <property type="match status" value="1"/>
</dbReference>
<evidence type="ECO:0000256" key="11">
    <source>
        <dbReference type="ARBA" id="ARBA00050886"/>
    </source>
</evidence>
<dbReference type="PANTHER" id="PTHR11183">
    <property type="entry name" value="GLYCOGENIN SUBFAMILY MEMBER"/>
    <property type="match status" value="1"/>
</dbReference>
<evidence type="ECO:0000256" key="2">
    <source>
        <dbReference type="ARBA" id="ARBA00004496"/>
    </source>
</evidence>
<feature type="region of interest" description="Disordered" evidence="14">
    <location>
        <begin position="357"/>
        <end position="402"/>
    </location>
</feature>
<evidence type="ECO:0000256" key="10">
    <source>
        <dbReference type="ARBA" id="ARBA00038934"/>
    </source>
</evidence>
<dbReference type="Pfam" id="PF01501">
    <property type="entry name" value="Glyco_transf_8"/>
    <property type="match status" value="1"/>
</dbReference>
<dbReference type="OrthoDB" id="2014201at2759"/>
<evidence type="ECO:0000256" key="9">
    <source>
        <dbReference type="ARBA" id="ARBA00038162"/>
    </source>
</evidence>
<comment type="caution">
    <text evidence="15">The sequence shown here is derived from an EMBL/GenBank/DDBJ whole genome shotgun (WGS) entry which is preliminary data.</text>
</comment>
<reference evidence="15" key="1">
    <citation type="submission" date="2022-10" db="EMBL/GenBank/DDBJ databases">
        <title>Tapping the CABI collections for fungal endophytes: first genome assemblies for Collariella, Neodidymelliopsis, Ascochyta clinopodiicola, Didymella pomorum, Didymosphaeria variabile, Neocosmospora piperis and Neocucurbitaria cava.</title>
        <authorList>
            <person name="Hill R."/>
        </authorList>
    </citation>
    <scope>NUCLEOTIDE SEQUENCE</scope>
    <source>
        <strain evidence="15">IMI 355082</strain>
    </source>
</reference>
<sequence>MAAQRADDAYVTLLLSDNYLPGALVLAHSLRDAGTTKRLAVLVTLDSVSAEVITQLKAVFDDVIPVPRIRNAKPANLYLMNRADLHSAFTKINLWKQTQYRKIVYLDADVVACRAVDELFDLKHDFSAAPDVGWPDLFNTGVMALTPNMGDYYAMMAMAERGISFDGADQGLLNMHFKNSYNRLSFTYNVTPSAHYSYVPAYKHFQSSINIVHFIGSEKPWAQGRSASVVGDSPYAEMLGRWWAVYDRHYRQPSPPPSPARDSQDDQHSKVPEIVQYFVKGEFQPPSVTYVVPTGEPPLHEGRSTNVAYHYASSSTQSDHKHVGQHQPHHDQSDQFHFTQSVPSGSLHVEGLEAEAGKEQFSGPSEGAPPVQHEEKEHKPEPPPMQPTWDAQRQAPSADSKPEAVNFPQIHYEMSSDVAPFVPPQRYPSPPRNMWYEVPKEKPAPPTEKPPPIFPWESQQPKPTRVFADEVHPSEPEPAPSMTEASTVATSDTSGRDEPPTPTIKIVPSDPWASFTRINAWDDDPAIEKYIDAMPLFRRHRSQGSIAEKDVLDAAAGDDSAARSQKDTSAGAEWRRRGSKLTDFPTAVDRPSLPVTPAPIRRPKFWGAGDPGPGDEDEDDDALPAADGVPKQSDWVCEHGRRYRPGDCLCNLTNLFRFYKDPVARLQLLQKQQSELLLQKLGNVQAAEDEGTGGSIGIEGHDIPKRSLPFGSESVISPSYVPKSAPVHSPQPLKPPGVRPRGILDGSIEEAGATPRTTTPTSKGTQATTGSGIPEVSYHGPGAAWEKGEGYSQRSTAMPPSEEEKDVLET</sequence>
<evidence type="ECO:0000256" key="3">
    <source>
        <dbReference type="ARBA" id="ARBA00022490"/>
    </source>
</evidence>
<dbReference type="InterPro" id="IPR050587">
    <property type="entry name" value="GNT1/Glycosyltrans_8"/>
</dbReference>
<dbReference type="FunFam" id="3.90.550.10:FF:000092">
    <property type="entry name" value="Glycogenin 2"/>
    <property type="match status" value="1"/>
</dbReference>
<evidence type="ECO:0000256" key="14">
    <source>
        <dbReference type="SAM" id="MobiDB-lite"/>
    </source>
</evidence>
<evidence type="ECO:0000256" key="7">
    <source>
        <dbReference type="ARBA" id="ARBA00023180"/>
    </source>
</evidence>
<feature type="region of interest" description="Disordered" evidence="14">
    <location>
        <begin position="438"/>
        <end position="509"/>
    </location>
</feature>
<evidence type="ECO:0000256" key="8">
    <source>
        <dbReference type="ARBA" id="ARBA00023211"/>
    </source>
</evidence>
<dbReference type="GO" id="GO:0005978">
    <property type="term" value="P:glycogen biosynthetic process"/>
    <property type="evidence" value="ECO:0007669"/>
    <property type="project" value="UniProtKB-KW"/>
</dbReference>
<feature type="compositionally biased region" description="Basic and acidic residues" evidence="14">
    <location>
        <begin position="372"/>
        <end position="381"/>
    </location>
</feature>
<keyword evidence="8" id="KW-0464">Manganese</keyword>
<evidence type="ECO:0000256" key="13">
    <source>
        <dbReference type="ARBA" id="ARBA00057883"/>
    </source>
</evidence>
<evidence type="ECO:0000256" key="12">
    <source>
        <dbReference type="ARBA" id="ARBA00052293"/>
    </source>
</evidence>
<feature type="compositionally biased region" description="Pro residues" evidence="14">
    <location>
        <begin position="444"/>
        <end position="454"/>
    </location>
</feature>
<keyword evidence="6" id="KW-0320">Glycogen biosynthesis</keyword>
<dbReference type="Proteomes" id="UP001140453">
    <property type="component" value="Unassembled WGS sequence"/>
</dbReference>
<dbReference type="EC" id="2.4.1.186" evidence="10"/>